<dbReference type="EMBL" id="JANPWB010000006">
    <property type="protein sequence ID" value="KAJ1175975.1"/>
    <property type="molecule type" value="Genomic_DNA"/>
</dbReference>
<accession>A0AAV7TH36</accession>
<name>A0AAV7TH36_PLEWA</name>
<proteinExistence type="predicted"/>
<comment type="caution">
    <text evidence="2">The sequence shown here is derived from an EMBL/GenBank/DDBJ whole genome shotgun (WGS) entry which is preliminary data.</text>
</comment>
<sequence>MPWLLGEPCARCNPSCVSDARVSAGGAAVLPLMAAVLPLMAALLVESLLSPVQGTGRGVPVAPVFTAVSRCLILEAHRKVFAPLHLDL</sequence>
<organism evidence="2 3">
    <name type="scientific">Pleurodeles waltl</name>
    <name type="common">Iberian ribbed newt</name>
    <dbReference type="NCBI Taxonomy" id="8319"/>
    <lineage>
        <taxon>Eukaryota</taxon>
        <taxon>Metazoa</taxon>
        <taxon>Chordata</taxon>
        <taxon>Craniata</taxon>
        <taxon>Vertebrata</taxon>
        <taxon>Euteleostomi</taxon>
        <taxon>Amphibia</taxon>
        <taxon>Batrachia</taxon>
        <taxon>Caudata</taxon>
        <taxon>Salamandroidea</taxon>
        <taxon>Salamandridae</taxon>
        <taxon>Pleurodelinae</taxon>
        <taxon>Pleurodeles</taxon>
    </lineage>
</organism>
<evidence type="ECO:0000313" key="3">
    <source>
        <dbReference type="Proteomes" id="UP001066276"/>
    </source>
</evidence>
<keyword evidence="3" id="KW-1185">Reference proteome</keyword>
<evidence type="ECO:0000313" key="2">
    <source>
        <dbReference type="EMBL" id="KAJ1175975.1"/>
    </source>
</evidence>
<reference evidence="2" key="1">
    <citation type="journal article" date="2022" name="bioRxiv">
        <title>Sequencing and chromosome-scale assembly of the giantPleurodeles waltlgenome.</title>
        <authorList>
            <person name="Brown T."/>
            <person name="Elewa A."/>
            <person name="Iarovenko S."/>
            <person name="Subramanian E."/>
            <person name="Araus A.J."/>
            <person name="Petzold A."/>
            <person name="Susuki M."/>
            <person name="Suzuki K.-i.T."/>
            <person name="Hayashi T."/>
            <person name="Toyoda A."/>
            <person name="Oliveira C."/>
            <person name="Osipova E."/>
            <person name="Leigh N.D."/>
            <person name="Simon A."/>
            <person name="Yun M.H."/>
        </authorList>
    </citation>
    <scope>NUCLEOTIDE SEQUENCE</scope>
    <source>
        <strain evidence="2">20211129_DDA</strain>
        <tissue evidence="2">Liver</tissue>
    </source>
</reference>
<gene>
    <name evidence="2" type="ORF">NDU88_001260</name>
</gene>
<protein>
    <submittedName>
        <fullName evidence="2">Uncharacterized protein</fullName>
    </submittedName>
</protein>
<keyword evidence="1" id="KW-1133">Transmembrane helix</keyword>
<feature type="transmembrane region" description="Helical" evidence="1">
    <location>
        <begin position="28"/>
        <end position="49"/>
    </location>
</feature>
<evidence type="ECO:0000256" key="1">
    <source>
        <dbReference type="SAM" id="Phobius"/>
    </source>
</evidence>
<keyword evidence="1" id="KW-0812">Transmembrane</keyword>
<dbReference type="AlphaFoldDB" id="A0AAV7TH36"/>
<dbReference type="Proteomes" id="UP001066276">
    <property type="component" value="Chromosome 3_2"/>
</dbReference>
<keyword evidence="1" id="KW-0472">Membrane</keyword>